<reference evidence="1" key="1">
    <citation type="submission" date="2021-06" db="EMBL/GenBank/DDBJ databases">
        <authorList>
            <person name="Kallberg Y."/>
            <person name="Tangrot J."/>
            <person name="Rosling A."/>
        </authorList>
    </citation>
    <scope>NUCLEOTIDE SEQUENCE</scope>
    <source>
        <strain evidence="1">IN212</strain>
    </source>
</reference>
<accession>A0A9N9BRC5</accession>
<dbReference type="EMBL" id="CAJVPZ010006726">
    <property type="protein sequence ID" value="CAG8576997.1"/>
    <property type="molecule type" value="Genomic_DNA"/>
</dbReference>
<protein>
    <submittedName>
        <fullName evidence="1">12375_t:CDS:1</fullName>
    </submittedName>
</protein>
<dbReference type="OrthoDB" id="2314769at2759"/>
<evidence type="ECO:0000313" key="1">
    <source>
        <dbReference type="EMBL" id="CAG8576997.1"/>
    </source>
</evidence>
<gene>
    <name evidence="1" type="ORF">RFULGI_LOCUS5686</name>
</gene>
<keyword evidence="2" id="KW-1185">Reference proteome</keyword>
<name>A0A9N9BRC5_9GLOM</name>
<sequence length="190" mass="21680">SPLVASINNIIQAWDHDSQKRSSMSLISNKLYNLYSLIKKSCEGSSESHNENVIYEMQTNSNSIIKEVSDEDFASDLNQAEAFHAQRLFSKAFPIFKKFAQMGNKPKNMDYVLHYLVFHYLKPVARNDSLEMAIFMKKNMDIGHNLLKAAHNHNHKNAATTLQQLEQDNGQDITAEFKNDAIVELKESSE</sequence>
<comment type="caution">
    <text evidence="1">The sequence shown here is derived from an EMBL/GenBank/DDBJ whole genome shotgun (WGS) entry which is preliminary data.</text>
</comment>
<feature type="non-terminal residue" evidence="1">
    <location>
        <position position="190"/>
    </location>
</feature>
<dbReference type="Proteomes" id="UP000789396">
    <property type="component" value="Unassembled WGS sequence"/>
</dbReference>
<evidence type="ECO:0000313" key="2">
    <source>
        <dbReference type="Proteomes" id="UP000789396"/>
    </source>
</evidence>
<dbReference type="AlphaFoldDB" id="A0A9N9BRC5"/>
<proteinExistence type="predicted"/>
<organism evidence="1 2">
    <name type="scientific">Racocetra fulgida</name>
    <dbReference type="NCBI Taxonomy" id="60492"/>
    <lineage>
        <taxon>Eukaryota</taxon>
        <taxon>Fungi</taxon>
        <taxon>Fungi incertae sedis</taxon>
        <taxon>Mucoromycota</taxon>
        <taxon>Glomeromycotina</taxon>
        <taxon>Glomeromycetes</taxon>
        <taxon>Diversisporales</taxon>
        <taxon>Gigasporaceae</taxon>
        <taxon>Racocetra</taxon>
    </lineage>
</organism>